<name>A0A7W8N492_9BACT</name>
<gene>
    <name evidence="2" type="ORF">HDF10_002975</name>
</gene>
<sequence>MTIAHDIVTAAASAMMAAGLGKAMPFWYCIALLLLIGAAFEHRPIYMLCEKTKINVVYPLIFYFAPEPSTLSCPSYPNG</sequence>
<protein>
    <submittedName>
        <fullName evidence="2">Uncharacterized protein</fullName>
    </submittedName>
</protein>
<dbReference type="AlphaFoldDB" id="A0A7W8N492"/>
<keyword evidence="1" id="KW-0812">Transmembrane</keyword>
<proteinExistence type="predicted"/>
<accession>A0A7W8N492</accession>
<comment type="caution">
    <text evidence="2">The sequence shown here is derived from an EMBL/GenBank/DDBJ whole genome shotgun (WGS) entry which is preliminary data.</text>
</comment>
<evidence type="ECO:0000313" key="2">
    <source>
        <dbReference type="EMBL" id="MBB5344989.1"/>
    </source>
</evidence>
<evidence type="ECO:0000313" key="3">
    <source>
        <dbReference type="Proteomes" id="UP000569092"/>
    </source>
</evidence>
<reference evidence="2 3" key="1">
    <citation type="submission" date="2020-08" db="EMBL/GenBank/DDBJ databases">
        <title>Genomic Encyclopedia of Type Strains, Phase IV (KMG-V): Genome sequencing to study the core and pangenomes of soil and plant-associated prokaryotes.</title>
        <authorList>
            <person name="Whitman W."/>
        </authorList>
    </citation>
    <scope>NUCLEOTIDE SEQUENCE [LARGE SCALE GENOMIC DNA]</scope>
    <source>
        <strain evidence="2 3">M8US30</strain>
    </source>
</reference>
<dbReference type="Proteomes" id="UP000569092">
    <property type="component" value="Unassembled WGS sequence"/>
</dbReference>
<keyword evidence="1" id="KW-0472">Membrane</keyword>
<keyword evidence="1" id="KW-1133">Transmembrane helix</keyword>
<feature type="transmembrane region" description="Helical" evidence="1">
    <location>
        <begin position="25"/>
        <end position="41"/>
    </location>
</feature>
<dbReference type="EMBL" id="JACHDZ010000004">
    <property type="protein sequence ID" value="MBB5344989.1"/>
    <property type="molecule type" value="Genomic_DNA"/>
</dbReference>
<organism evidence="2 3">
    <name type="scientific">Tunturiibacter lichenicola</name>
    <dbReference type="NCBI Taxonomy" id="2051959"/>
    <lineage>
        <taxon>Bacteria</taxon>
        <taxon>Pseudomonadati</taxon>
        <taxon>Acidobacteriota</taxon>
        <taxon>Terriglobia</taxon>
        <taxon>Terriglobales</taxon>
        <taxon>Acidobacteriaceae</taxon>
        <taxon>Tunturiibacter</taxon>
    </lineage>
</organism>
<evidence type="ECO:0000256" key="1">
    <source>
        <dbReference type="SAM" id="Phobius"/>
    </source>
</evidence>